<dbReference type="Pfam" id="PF07332">
    <property type="entry name" value="Phage_holin_3_6"/>
    <property type="match status" value="1"/>
</dbReference>
<protein>
    <submittedName>
        <fullName evidence="3">Phage holin family protein</fullName>
    </submittedName>
</protein>
<feature type="transmembrane region" description="Helical" evidence="2">
    <location>
        <begin position="93"/>
        <end position="113"/>
    </location>
</feature>
<dbReference type="RefSeq" id="WP_377432687.1">
    <property type="nucleotide sequence ID" value="NZ_JBHSPR010000069.1"/>
</dbReference>
<proteinExistence type="predicted"/>
<keyword evidence="2" id="KW-0472">Membrane</keyword>
<feature type="compositionally biased region" description="Low complexity" evidence="1">
    <location>
        <begin position="1"/>
        <end position="11"/>
    </location>
</feature>
<dbReference type="InterPro" id="IPR009937">
    <property type="entry name" value="Phage_holin_3_6"/>
</dbReference>
<evidence type="ECO:0000313" key="3">
    <source>
        <dbReference type="EMBL" id="MFC6022842.1"/>
    </source>
</evidence>
<keyword evidence="2" id="KW-0812">Transmembrane</keyword>
<accession>A0ABW1KP08</accession>
<gene>
    <name evidence="3" type="ORF">ACFP2T_42645</name>
</gene>
<evidence type="ECO:0000313" key="4">
    <source>
        <dbReference type="Proteomes" id="UP001596203"/>
    </source>
</evidence>
<evidence type="ECO:0000256" key="2">
    <source>
        <dbReference type="SAM" id="Phobius"/>
    </source>
</evidence>
<feature type="transmembrane region" description="Helical" evidence="2">
    <location>
        <begin position="59"/>
        <end position="81"/>
    </location>
</feature>
<keyword evidence="4" id="KW-1185">Reference proteome</keyword>
<organism evidence="3 4">
    <name type="scientific">Plantactinospora solaniradicis</name>
    <dbReference type="NCBI Taxonomy" id="1723736"/>
    <lineage>
        <taxon>Bacteria</taxon>
        <taxon>Bacillati</taxon>
        <taxon>Actinomycetota</taxon>
        <taxon>Actinomycetes</taxon>
        <taxon>Micromonosporales</taxon>
        <taxon>Micromonosporaceae</taxon>
        <taxon>Plantactinospora</taxon>
    </lineage>
</organism>
<reference evidence="4" key="1">
    <citation type="journal article" date="2019" name="Int. J. Syst. Evol. Microbiol.">
        <title>The Global Catalogue of Microorganisms (GCM) 10K type strain sequencing project: providing services to taxonomists for standard genome sequencing and annotation.</title>
        <authorList>
            <consortium name="The Broad Institute Genomics Platform"/>
            <consortium name="The Broad Institute Genome Sequencing Center for Infectious Disease"/>
            <person name="Wu L."/>
            <person name="Ma J."/>
        </authorList>
    </citation>
    <scope>NUCLEOTIDE SEQUENCE [LARGE SCALE GENOMIC DNA]</scope>
    <source>
        <strain evidence="4">ZS-35-S2</strain>
    </source>
</reference>
<feature type="region of interest" description="Disordered" evidence="1">
    <location>
        <begin position="1"/>
        <end position="21"/>
    </location>
</feature>
<dbReference type="Proteomes" id="UP001596203">
    <property type="component" value="Unassembled WGS sequence"/>
</dbReference>
<sequence length="146" mass="15280">MSSAASGPSAAPERERDPGRASIGTLLSGITRDTSALIRQEIELAKVEARTEIGSAAKVAGMFGAAALGGFMVLLFLSYAMWWGLSNAIDQGWAALIVAAIWALIAGVLVAVARQRMRGLKALPQTTSTLRRTSGAVRGQDDHRSG</sequence>
<comment type="caution">
    <text evidence="3">The sequence shown here is derived from an EMBL/GenBank/DDBJ whole genome shotgun (WGS) entry which is preliminary data.</text>
</comment>
<evidence type="ECO:0000256" key="1">
    <source>
        <dbReference type="SAM" id="MobiDB-lite"/>
    </source>
</evidence>
<keyword evidence="2" id="KW-1133">Transmembrane helix</keyword>
<dbReference type="EMBL" id="JBHSPR010000069">
    <property type="protein sequence ID" value="MFC6022842.1"/>
    <property type="molecule type" value="Genomic_DNA"/>
</dbReference>
<name>A0ABW1KP08_9ACTN</name>